<evidence type="ECO:0000313" key="1">
    <source>
        <dbReference type="EMBL" id="USY22881.1"/>
    </source>
</evidence>
<protein>
    <submittedName>
        <fullName evidence="1">Uncharacterized protein</fullName>
    </submittedName>
</protein>
<keyword evidence="2" id="KW-1185">Reference proteome</keyword>
<name>A0ABY5DGH8_9ACTN</name>
<dbReference type="EMBL" id="CP099837">
    <property type="protein sequence ID" value="USY22881.1"/>
    <property type="molecule type" value="Genomic_DNA"/>
</dbReference>
<proteinExistence type="predicted"/>
<dbReference type="Proteomes" id="UP001055940">
    <property type="component" value="Chromosome"/>
</dbReference>
<gene>
    <name evidence="1" type="ORF">NE857_15450</name>
</gene>
<sequence length="71" mass="7945">MRWPAYTMAVLFLGYALGKAVRAVQGRLGFPGGPDPSAGDYERYSQVVDVATAQGRRWPLDSSPSRWSWQR</sequence>
<dbReference type="RefSeq" id="WP_254421630.1">
    <property type="nucleotide sequence ID" value="NZ_BAAAJB010000027.1"/>
</dbReference>
<accession>A0ABY5DGH8</accession>
<reference evidence="1" key="1">
    <citation type="submission" date="2022-06" db="EMBL/GenBank/DDBJ databases">
        <authorList>
            <person name="Ping M."/>
        </authorList>
    </citation>
    <scope>NUCLEOTIDE SEQUENCE</scope>
    <source>
        <strain evidence="1">JCM11759T</strain>
    </source>
</reference>
<organism evidence="1 2">
    <name type="scientific">Nocardiopsis exhalans</name>
    <dbReference type="NCBI Taxonomy" id="163604"/>
    <lineage>
        <taxon>Bacteria</taxon>
        <taxon>Bacillati</taxon>
        <taxon>Actinomycetota</taxon>
        <taxon>Actinomycetes</taxon>
        <taxon>Streptosporangiales</taxon>
        <taxon>Nocardiopsidaceae</taxon>
        <taxon>Nocardiopsis</taxon>
    </lineage>
</organism>
<evidence type="ECO:0000313" key="2">
    <source>
        <dbReference type="Proteomes" id="UP001055940"/>
    </source>
</evidence>